<keyword evidence="5" id="KW-1185">Reference proteome</keyword>
<evidence type="ECO:0000313" key="2">
    <source>
        <dbReference type="EMBL" id="KEH44473.1"/>
    </source>
</evidence>
<reference evidence="4" key="3">
    <citation type="submission" date="2015-04" db="UniProtKB">
        <authorList>
            <consortium name="EnsemblPlants"/>
        </authorList>
    </citation>
    <scope>IDENTIFICATION</scope>
    <source>
        <strain evidence="4">cv. Jemalong A17</strain>
    </source>
</reference>
<dbReference type="Proteomes" id="UP000265566">
    <property type="component" value="Chromosome 1"/>
</dbReference>
<dbReference type="Proteomes" id="UP000002051">
    <property type="component" value="Unassembled WGS sequence"/>
</dbReference>
<reference evidence="3" key="5">
    <citation type="journal article" date="2018" name="Nat. Plants">
        <title>Whole-genome landscape of Medicago truncatula symbiotic genes.</title>
        <authorList>
            <person name="Pecrix Y."/>
            <person name="Gamas P."/>
            <person name="Carrere S."/>
        </authorList>
    </citation>
    <scope>NUCLEOTIDE SEQUENCE</scope>
    <source>
        <tissue evidence="3">Leaves</tissue>
    </source>
</reference>
<dbReference type="EnsemblPlants" id="KEH44473">
    <property type="protein sequence ID" value="KEH44473"/>
    <property type="gene ID" value="MTR_1g115330"/>
</dbReference>
<evidence type="ECO:0000313" key="3">
    <source>
        <dbReference type="EMBL" id="RHN82693.1"/>
    </source>
</evidence>
<feature type="domain" description="FBD" evidence="1">
    <location>
        <begin position="40"/>
        <end position="77"/>
    </location>
</feature>
<name>A0A072VSS7_MEDTR</name>
<reference evidence="6" key="4">
    <citation type="journal article" date="2018" name="Nat. Plants">
        <title>Whole-genome landscape of Medicago truncatula symbiotic genes.</title>
        <authorList>
            <person name="Pecrix Y."/>
            <person name="Staton S.E."/>
            <person name="Sallet E."/>
            <person name="Lelandais-Briere C."/>
            <person name="Moreau S."/>
            <person name="Carrere S."/>
            <person name="Blein T."/>
            <person name="Jardinaud M.F."/>
            <person name="Latrasse D."/>
            <person name="Zouine M."/>
            <person name="Zahm M."/>
            <person name="Kreplak J."/>
            <person name="Mayjonade B."/>
            <person name="Satge C."/>
            <person name="Perez M."/>
            <person name="Cauet S."/>
            <person name="Marande W."/>
            <person name="Chantry-Darmon C."/>
            <person name="Lopez-Roques C."/>
            <person name="Bouchez O."/>
            <person name="Berard A."/>
            <person name="Debelle F."/>
            <person name="Munos S."/>
            <person name="Bendahmane A."/>
            <person name="Berges H."/>
            <person name="Niebel A."/>
            <person name="Buitink J."/>
            <person name="Frugier F."/>
            <person name="Benhamed M."/>
            <person name="Crespi M."/>
            <person name="Gouzy J."/>
            <person name="Gamas P."/>
        </authorList>
    </citation>
    <scope>NUCLEOTIDE SEQUENCE [LARGE SCALE GENOMIC DNA]</scope>
    <source>
        <strain evidence="6">cv. Jemalong A17</strain>
    </source>
</reference>
<dbReference type="AlphaFoldDB" id="A0A072VSS7"/>
<accession>A0A072VSS7</accession>
<dbReference type="HOGENOM" id="CLU_2593337_0_0_1"/>
<dbReference type="EMBL" id="PSQE01000001">
    <property type="protein sequence ID" value="RHN82693.1"/>
    <property type="molecule type" value="Genomic_DNA"/>
</dbReference>
<reference evidence="2 5" key="2">
    <citation type="journal article" date="2014" name="BMC Genomics">
        <title>An improved genome release (version Mt4.0) for the model legume Medicago truncatula.</title>
        <authorList>
            <person name="Tang H."/>
            <person name="Krishnakumar V."/>
            <person name="Bidwell S."/>
            <person name="Rosen B."/>
            <person name="Chan A."/>
            <person name="Zhou S."/>
            <person name="Gentzbittel L."/>
            <person name="Childs K.L."/>
            <person name="Yandell M."/>
            <person name="Gundlach H."/>
            <person name="Mayer K.F."/>
            <person name="Schwartz D.C."/>
            <person name="Town C.D."/>
        </authorList>
    </citation>
    <scope>GENOME REANNOTATION</scope>
    <source>
        <strain evidence="2">A17</strain>
        <strain evidence="4 5">cv. Jemalong A17</strain>
    </source>
</reference>
<proteinExistence type="predicted"/>
<evidence type="ECO:0000313" key="6">
    <source>
        <dbReference type="Proteomes" id="UP000265566"/>
    </source>
</evidence>
<dbReference type="EMBL" id="CM001217">
    <property type="protein sequence ID" value="KEH44473.1"/>
    <property type="molecule type" value="Genomic_DNA"/>
</dbReference>
<dbReference type="InterPro" id="IPR006566">
    <property type="entry name" value="FBD"/>
</dbReference>
<evidence type="ECO:0000259" key="1">
    <source>
        <dbReference type="Pfam" id="PF08387"/>
    </source>
</evidence>
<reference evidence="2 5" key="1">
    <citation type="journal article" date="2011" name="Nature">
        <title>The Medicago genome provides insight into the evolution of rhizobial symbioses.</title>
        <authorList>
            <person name="Young N.D."/>
            <person name="Debelle F."/>
            <person name="Oldroyd G.E."/>
            <person name="Geurts R."/>
            <person name="Cannon S.B."/>
            <person name="Udvardi M.K."/>
            <person name="Benedito V.A."/>
            <person name="Mayer K.F."/>
            <person name="Gouzy J."/>
            <person name="Schoof H."/>
            <person name="Van de Peer Y."/>
            <person name="Proost S."/>
            <person name="Cook D.R."/>
            <person name="Meyers B.C."/>
            <person name="Spannagl M."/>
            <person name="Cheung F."/>
            <person name="De Mita S."/>
            <person name="Krishnakumar V."/>
            <person name="Gundlach H."/>
            <person name="Zhou S."/>
            <person name="Mudge J."/>
            <person name="Bharti A.K."/>
            <person name="Murray J.D."/>
            <person name="Naoumkina M.A."/>
            <person name="Rosen B."/>
            <person name="Silverstein K.A."/>
            <person name="Tang H."/>
            <person name="Rombauts S."/>
            <person name="Zhao P.X."/>
            <person name="Zhou P."/>
            <person name="Barbe V."/>
            <person name="Bardou P."/>
            <person name="Bechner M."/>
            <person name="Bellec A."/>
            <person name="Berger A."/>
            <person name="Berges H."/>
            <person name="Bidwell S."/>
            <person name="Bisseling T."/>
            <person name="Choisne N."/>
            <person name="Couloux A."/>
            <person name="Denny R."/>
            <person name="Deshpande S."/>
            <person name="Dai X."/>
            <person name="Doyle J.J."/>
            <person name="Dudez A.M."/>
            <person name="Farmer A.D."/>
            <person name="Fouteau S."/>
            <person name="Franken C."/>
            <person name="Gibelin C."/>
            <person name="Gish J."/>
            <person name="Goldstein S."/>
            <person name="Gonzalez A.J."/>
            <person name="Green P.J."/>
            <person name="Hallab A."/>
            <person name="Hartog M."/>
            <person name="Hua A."/>
            <person name="Humphray S.J."/>
            <person name="Jeong D.H."/>
            <person name="Jing Y."/>
            <person name="Jocker A."/>
            <person name="Kenton S.M."/>
            <person name="Kim D.J."/>
            <person name="Klee K."/>
            <person name="Lai H."/>
            <person name="Lang C."/>
            <person name="Lin S."/>
            <person name="Macmil S.L."/>
            <person name="Magdelenat G."/>
            <person name="Matthews L."/>
            <person name="McCorrison J."/>
            <person name="Monaghan E.L."/>
            <person name="Mun J.H."/>
            <person name="Najar F.Z."/>
            <person name="Nicholson C."/>
            <person name="Noirot C."/>
            <person name="O'Bleness M."/>
            <person name="Paule C.R."/>
            <person name="Poulain J."/>
            <person name="Prion F."/>
            <person name="Qin B."/>
            <person name="Qu C."/>
            <person name="Retzel E.F."/>
            <person name="Riddle C."/>
            <person name="Sallet E."/>
            <person name="Samain S."/>
            <person name="Samson N."/>
            <person name="Sanders I."/>
            <person name="Saurat O."/>
            <person name="Scarpelli C."/>
            <person name="Schiex T."/>
            <person name="Segurens B."/>
            <person name="Severin A.J."/>
            <person name="Sherrier D.J."/>
            <person name="Shi R."/>
            <person name="Sims S."/>
            <person name="Singer S.R."/>
            <person name="Sinharoy S."/>
            <person name="Sterck L."/>
            <person name="Viollet A."/>
            <person name="Wang B.B."/>
            <person name="Wang K."/>
            <person name="Wang M."/>
            <person name="Wang X."/>
            <person name="Warfsmann J."/>
            <person name="Weissenbach J."/>
            <person name="White D.D."/>
            <person name="White J.D."/>
            <person name="Wiley G.B."/>
            <person name="Wincker P."/>
            <person name="Xing Y."/>
            <person name="Yang L."/>
            <person name="Yao Z."/>
            <person name="Ying F."/>
            <person name="Zhai J."/>
            <person name="Zhou L."/>
            <person name="Zuber A."/>
            <person name="Denarie J."/>
            <person name="Dixon R.A."/>
            <person name="May G.D."/>
            <person name="Schwartz D.C."/>
            <person name="Rogers J."/>
            <person name="Quetier F."/>
            <person name="Town C.D."/>
            <person name="Roe B.A."/>
        </authorList>
    </citation>
    <scope>NUCLEOTIDE SEQUENCE [LARGE SCALE GENOMIC DNA]</scope>
    <source>
        <strain evidence="2">A17</strain>
        <strain evidence="4 5">cv. Jemalong A17</strain>
    </source>
</reference>
<sequence length="80" mass="9064">MHWMPFKDINRFVPVAVQRGLFDGHGIGDKMCMKPRNLFAPDCLSYKLKTCSLIGFKGSTVRILFIAYILANAKLLNTDD</sequence>
<organism evidence="2 5">
    <name type="scientific">Medicago truncatula</name>
    <name type="common">Barrel medic</name>
    <name type="synonym">Medicago tribuloides</name>
    <dbReference type="NCBI Taxonomy" id="3880"/>
    <lineage>
        <taxon>Eukaryota</taxon>
        <taxon>Viridiplantae</taxon>
        <taxon>Streptophyta</taxon>
        <taxon>Embryophyta</taxon>
        <taxon>Tracheophyta</taxon>
        <taxon>Spermatophyta</taxon>
        <taxon>Magnoliopsida</taxon>
        <taxon>eudicotyledons</taxon>
        <taxon>Gunneridae</taxon>
        <taxon>Pentapetalae</taxon>
        <taxon>rosids</taxon>
        <taxon>fabids</taxon>
        <taxon>Fabales</taxon>
        <taxon>Fabaceae</taxon>
        <taxon>Papilionoideae</taxon>
        <taxon>50 kb inversion clade</taxon>
        <taxon>NPAAA clade</taxon>
        <taxon>Hologalegina</taxon>
        <taxon>IRL clade</taxon>
        <taxon>Trifolieae</taxon>
        <taxon>Medicago</taxon>
    </lineage>
</organism>
<evidence type="ECO:0000313" key="4">
    <source>
        <dbReference type="EnsemblPlants" id="KEH44473"/>
    </source>
</evidence>
<protein>
    <submittedName>
        <fullName evidence="2">FBD protein</fullName>
    </submittedName>
    <submittedName>
        <fullName evidence="3">Putative FBD domain-containing protein</fullName>
    </submittedName>
</protein>
<dbReference type="Pfam" id="PF08387">
    <property type="entry name" value="FBD"/>
    <property type="match status" value="1"/>
</dbReference>
<dbReference type="Gramene" id="rna6873">
    <property type="protein sequence ID" value="RHN82693.1"/>
    <property type="gene ID" value="gene6873"/>
</dbReference>
<evidence type="ECO:0000313" key="5">
    <source>
        <dbReference type="Proteomes" id="UP000002051"/>
    </source>
</evidence>
<gene>
    <name evidence="2" type="ordered locus">MTR_1g115330</name>
    <name evidence="3" type="ORF">MtrunA17_Chr1g0212531</name>
</gene>